<evidence type="ECO:0000313" key="6">
    <source>
        <dbReference type="EMBL" id="CAL5134855.1"/>
    </source>
</evidence>
<evidence type="ECO:0000256" key="1">
    <source>
        <dbReference type="ARBA" id="ARBA00004496"/>
    </source>
</evidence>
<feature type="compositionally biased region" description="Basic and acidic residues" evidence="4">
    <location>
        <begin position="152"/>
        <end position="163"/>
    </location>
</feature>
<feature type="compositionally biased region" description="Polar residues" evidence="4">
    <location>
        <begin position="378"/>
        <end position="387"/>
    </location>
</feature>
<dbReference type="SUPFAM" id="SSF46934">
    <property type="entry name" value="UBA-like"/>
    <property type="match status" value="1"/>
</dbReference>
<dbReference type="PANTHER" id="PTHR16308:SF13">
    <property type="entry name" value="PROTEIN LINGERER"/>
    <property type="match status" value="1"/>
</dbReference>
<evidence type="ECO:0000256" key="3">
    <source>
        <dbReference type="ARBA" id="ARBA00022553"/>
    </source>
</evidence>
<feature type="compositionally biased region" description="Basic and acidic residues" evidence="4">
    <location>
        <begin position="122"/>
        <end position="133"/>
    </location>
</feature>
<sequence length="909" mass="96894">MDKKSRGHDYVSLENGDCLSKMPAATAEQLNIAKVLSRPGDDVDLRQYVAQLQELTKCTEDQAVTALYDCENNLERAVELLLDKFRCGIEEEWHTTGRKPRTKHTPNNEAEDHAPDAANSSERSKKTSKKDADANEMLVNGELSGSSLIDAKGADSDSSPHKDVRGRKSNSENAENDRRADRLARPRGGARISTANSTRDHRTRTSANSESDGWDPYTEYGEWGGESIEVVNSNASIARGFQEEAALPEELFIDIDNTNKKASSDEPSAITPVPVPETQPSPQLLSSIKKDSLFLKQAQSKPPPPAFTHFPDICVFIVPKALPQVSSQLRFKFAGELHPPLLHPAKMSGLHHDHPAAQLNEMAQTNGHKGGSSEISEDYTQYNTSSPPKSPAAVYDLNKTPVGSNLIESSNEAGDKTEAGNTSFSGNHFQAPVTQKSATSFANAQKQQSDSNYPSGTSGSQQGYLDQSFKNYILDALPGEMNKLSVAESSSQSAKPAQFNLQSPAQGQQPINTGFTHAQGNAGNAMQPQMSKMPLSHISTHAPVHPTQQAIASRTPQSHQQPAATMPPGMPHFINQFATPAYHMFNLPGNSSNPTPLIDLDQLQLLQQHQRILYDIQLQQQAATTAQSLLTSTADGSSTSHVTAPNAGIRPDMLAQLGHAPPMMTPGHPYFPYPGFVLMNGYNAFFNQQQQAQASQDGSQAQGSGHCGSPITQHQPQPTNSVPSYSSLKGVNTSVNAYEDLLDLKYDPAKQVGFKNNSNQPSYESFQGQVSTENVGSKLSSTTHSAGAVMTQGYSTGAGNTHPHFSPQFYPPAAPYLTAAAVAAAAVAAASAQQQQVSNSGGGPSAGNSSQSNTGNSTGSSGVGAQPQGGSGAANQMHLSGSAGQAMVLGPTGTAGMHHHQRSAMSHQH</sequence>
<dbReference type="GO" id="GO:0005737">
    <property type="term" value="C:cytoplasm"/>
    <property type="evidence" value="ECO:0007669"/>
    <property type="project" value="UniProtKB-SubCell"/>
</dbReference>
<feature type="region of interest" description="Disordered" evidence="4">
    <location>
        <begin position="260"/>
        <end position="283"/>
    </location>
</feature>
<dbReference type="Gene3D" id="1.10.8.10">
    <property type="entry name" value="DNA helicase RuvA subunit, C-terminal domain"/>
    <property type="match status" value="1"/>
</dbReference>
<comment type="caution">
    <text evidence="6">The sequence shown here is derived from an EMBL/GenBank/DDBJ whole genome shotgun (WGS) entry which is preliminary data.</text>
</comment>
<feature type="domain" description="UBA-like" evidence="5">
    <location>
        <begin position="49"/>
        <end position="84"/>
    </location>
</feature>
<evidence type="ECO:0000256" key="2">
    <source>
        <dbReference type="ARBA" id="ARBA00022490"/>
    </source>
</evidence>
<dbReference type="InterPro" id="IPR051833">
    <property type="entry name" value="TC-DDR_regulator"/>
</dbReference>
<feature type="region of interest" description="Disordered" evidence="4">
    <location>
        <begin position="836"/>
        <end position="909"/>
    </location>
</feature>
<dbReference type="EMBL" id="CAXLJL010000234">
    <property type="protein sequence ID" value="CAL5134855.1"/>
    <property type="molecule type" value="Genomic_DNA"/>
</dbReference>
<feature type="region of interest" description="Disordered" evidence="4">
    <location>
        <begin position="95"/>
        <end position="216"/>
    </location>
</feature>
<dbReference type="CDD" id="cd14277">
    <property type="entry name" value="UBA_UBP2_like"/>
    <property type="match status" value="1"/>
</dbReference>
<feature type="region of interest" description="Disordered" evidence="4">
    <location>
        <begin position="690"/>
        <end position="725"/>
    </location>
</feature>
<proteinExistence type="predicted"/>
<keyword evidence="2" id="KW-0963">Cytoplasm</keyword>
<dbReference type="AlphaFoldDB" id="A0AAV2TCH8"/>
<feature type="compositionally biased region" description="Low complexity" evidence="4">
    <location>
        <begin position="690"/>
        <end position="704"/>
    </location>
</feature>
<name>A0AAV2TCH8_CALDB</name>
<dbReference type="InterPro" id="IPR054109">
    <property type="entry name" value="UBA_8"/>
</dbReference>
<feature type="compositionally biased region" description="Basic and acidic residues" evidence="4">
    <location>
        <begin position="175"/>
        <end position="184"/>
    </location>
</feature>
<dbReference type="Proteomes" id="UP001497525">
    <property type="component" value="Unassembled WGS sequence"/>
</dbReference>
<dbReference type="PANTHER" id="PTHR16308">
    <property type="entry name" value="UBIQUITIN ASSOCIATED PROTEIN 2-LIKE/LINGERER"/>
    <property type="match status" value="1"/>
</dbReference>
<keyword evidence="3" id="KW-0597">Phosphoprotein</keyword>
<dbReference type="Pfam" id="PF22566">
    <property type="entry name" value="UBA_8"/>
    <property type="match status" value="1"/>
</dbReference>
<dbReference type="InterPro" id="IPR009060">
    <property type="entry name" value="UBA-like_sf"/>
</dbReference>
<reference evidence="6" key="1">
    <citation type="submission" date="2024-06" db="EMBL/GenBank/DDBJ databases">
        <authorList>
            <person name="Liu X."/>
            <person name="Lenzi L."/>
            <person name="Haldenby T S."/>
            <person name="Uol C."/>
        </authorList>
    </citation>
    <scope>NUCLEOTIDE SEQUENCE</scope>
</reference>
<gene>
    <name evidence="6" type="ORF">CDAUBV1_LOCUS8812</name>
</gene>
<evidence type="ECO:0000259" key="5">
    <source>
        <dbReference type="Pfam" id="PF22566"/>
    </source>
</evidence>
<accession>A0AAV2TCH8</accession>
<feature type="compositionally biased region" description="Low complexity" evidence="4">
    <location>
        <begin position="846"/>
        <end position="865"/>
    </location>
</feature>
<feature type="compositionally biased region" description="Polar residues" evidence="4">
    <location>
        <begin position="487"/>
        <end position="529"/>
    </location>
</feature>
<feature type="compositionally biased region" description="Polar residues" evidence="4">
    <location>
        <begin position="710"/>
        <end position="725"/>
    </location>
</feature>
<protein>
    <recommendedName>
        <fullName evidence="5">UBA-like domain-containing protein</fullName>
    </recommendedName>
</protein>
<feature type="region of interest" description="Disordered" evidence="4">
    <location>
        <begin position="485"/>
        <end position="529"/>
    </location>
</feature>
<organism evidence="6 7">
    <name type="scientific">Calicophoron daubneyi</name>
    <name type="common">Rumen fluke</name>
    <name type="synonym">Paramphistomum daubneyi</name>
    <dbReference type="NCBI Taxonomy" id="300641"/>
    <lineage>
        <taxon>Eukaryota</taxon>
        <taxon>Metazoa</taxon>
        <taxon>Spiralia</taxon>
        <taxon>Lophotrochozoa</taxon>
        <taxon>Platyhelminthes</taxon>
        <taxon>Trematoda</taxon>
        <taxon>Digenea</taxon>
        <taxon>Plagiorchiida</taxon>
        <taxon>Pronocephalata</taxon>
        <taxon>Paramphistomoidea</taxon>
        <taxon>Paramphistomidae</taxon>
        <taxon>Calicophoron</taxon>
    </lineage>
</organism>
<feature type="region of interest" description="Disordered" evidence="4">
    <location>
        <begin position="364"/>
        <end position="462"/>
    </location>
</feature>
<comment type="subcellular location">
    <subcellularLocation>
        <location evidence="1">Cytoplasm</location>
    </subcellularLocation>
</comment>
<feature type="compositionally biased region" description="Basic residues" evidence="4">
    <location>
        <begin position="897"/>
        <end position="909"/>
    </location>
</feature>
<evidence type="ECO:0000313" key="7">
    <source>
        <dbReference type="Proteomes" id="UP001497525"/>
    </source>
</evidence>
<feature type="compositionally biased region" description="Polar residues" evidence="4">
    <location>
        <begin position="419"/>
        <end position="462"/>
    </location>
</feature>
<feature type="compositionally biased region" description="Polar residues" evidence="4">
    <location>
        <begin position="401"/>
        <end position="412"/>
    </location>
</feature>
<evidence type="ECO:0000256" key="4">
    <source>
        <dbReference type="SAM" id="MobiDB-lite"/>
    </source>
</evidence>
<feature type="compositionally biased region" description="Polar residues" evidence="4">
    <location>
        <begin position="873"/>
        <end position="883"/>
    </location>
</feature>
<dbReference type="GO" id="GO:0005634">
    <property type="term" value="C:nucleus"/>
    <property type="evidence" value="ECO:0007669"/>
    <property type="project" value="TreeGrafter"/>
</dbReference>